<sequence>MDTTIKKSATPDSMFTSKLQGLLRWESFLVLIVFLVCVMNSYLSPYFLDPWNLSDATFNFTEKALIALPMAMLIIAKEIDISVAAIISLSSTLMGLVAQMGAPVYAVAFVGVLAGAACGLFNGVLVTRFKIPSIVVTIGTMSLFRGISYILLGDQVVRDYPDGFEFFGQGYVYWVFSFELVLFAFFALVFYWLLHRTTFGRYTYAIGNNPTASYYSGIKVDKHRLILFTLVGVMSGVASILLTSRLGSTRPSIAMGWELSIITMVVLGGVSILGGSGTIAGVVLAVILMGLVTFGMGLLNIPGIVMTIIVGVMLITVVSLPVLITMYKTSLKRKEAKAL</sequence>
<evidence type="ECO:0000313" key="13">
    <source>
        <dbReference type="EMBL" id="RBP79549.1"/>
    </source>
</evidence>
<keyword evidence="9 12" id="KW-0472">Membrane</keyword>
<keyword evidence="5" id="KW-1003">Cell membrane</keyword>
<dbReference type="EMBL" id="QNSE01000013">
    <property type="protein sequence ID" value="RBP79549.1"/>
    <property type="molecule type" value="Genomic_DNA"/>
</dbReference>
<dbReference type="PANTHER" id="PTHR32196">
    <property type="entry name" value="ABC TRANSPORTER PERMEASE PROTEIN YPHD-RELATED-RELATED"/>
    <property type="match status" value="1"/>
</dbReference>
<evidence type="ECO:0000256" key="10">
    <source>
        <dbReference type="ARBA" id="ARBA00025439"/>
    </source>
</evidence>
<accession>A0A366IZQ6</accession>
<evidence type="ECO:0000256" key="9">
    <source>
        <dbReference type="ARBA" id="ARBA00023136"/>
    </source>
</evidence>
<dbReference type="AlphaFoldDB" id="A0A366IZQ6"/>
<comment type="function">
    <text evidence="10">Part of the ABC transporter complex LsrABCD involved in autoinducer 2 (AI-2) import. Probably responsible for the translocation of the substrate across the membrane.</text>
</comment>
<evidence type="ECO:0000256" key="7">
    <source>
        <dbReference type="ARBA" id="ARBA00022692"/>
    </source>
</evidence>
<evidence type="ECO:0000256" key="8">
    <source>
        <dbReference type="ARBA" id="ARBA00022989"/>
    </source>
</evidence>
<evidence type="ECO:0000256" key="5">
    <source>
        <dbReference type="ARBA" id="ARBA00022475"/>
    </source>
</evidence>
<comment type="similarity">
    <text evidence="2">Belongs to the binding-protein-dependent transport system permease family. AraH/RbsC subfamily.</text>
</comment>
<feature type="transmembrane region" description="Helical" evidence="12">
    <location>
        <begin position="21"/>
        <end position="44"/>
    </location>
</feature>
<keyword evidence="14" id="KW-1185">Reference proteome</keyword>
<gene>
    <name evidence="13" type="ORF">DFP80_1135</name>
</gene>
<feature type="transmembrane region" description="Helical" evidence="12">
    <location>
        <begin position="304"/>
        <end position="327"/>
    </location>
</feature>
<proteinExistence type="inferred from homology"/>
<feature type="transmembrane region" description="Helical" evidence="12">
    <location>
        <begin position="254"/>
        <end position="273"/>
    </location>
</feature>
<dbReference type="Proteomes" id="UP000252792">
    <property type="component" value="Unassembled WGS sequence"/>
</dbReference>
<evidence type="ECO:0000256" key="11">
    <source>
        <dbReference type="ARBA" id="ARBA00039381"/>
    </source>
</evidence>
<feature type="transmembrane region" description="Helical" evidence="12">
    <location>
        <begin position="133"/>
        <end position="151"/>
    </location>
</feature>
<dbReference type="Pfam" id="PF02653">
    <property type="entry name" value="BPD_transp_2"/>
    <property type="match status" value="1"/>
</dbReference>
<comment type="subcellular location">
    <subcellularLocation>
        <location evidence="1">Cell inner membrane</location>
        <topology evidence="1">Multi-pass membrane protein</topology>
    </subcellularLocation>
</comment>
<keyword evidence="8 12" id="KW-1133">Transmembrane helix</keyword>
<evidence type="ECO:0000256" key="3">
    <source>
        <dbReference type="ARBA" id="ARBA00011262"/>
    </source>
</evidence>
<evidence type="ECO:0000256" key="1">
    <source>
        <dbReference type="ARBA" id="ARBA00004429"/>
    </source>
</evidence>
<feature type="transmembrane region" description="Helical" evidence="12">
    <location>
        <begin position="280"/>
        <end position="298"/>
    </location>
</feature>
<keyword evidence="7 12" id="KW-0812">Transmembrane</keyword>
<feature type="transmembrane region" description="Helical" evidence="12">
    <location>
        <begin position="225"/>
        <end position="242"/>
    </location>
</feature>
<evidence type="ECO:0000256" key="12">
    <source>
        <dbReference type="SAM" id="Phobius"/>
    </source>
</evidence>
<dbReference type="GO" id="GO:0005886">
    <property type="term" value="C:plasma membrane"/>
    <property type="evidence" value="ECO:0007669"/>
    <property type="project" value="UniProtKB-SubCell"/>
</dbReference>
<dbReference type="InterPro" id="IPR001851">
    <property type="entry name" value="ABC_transp_permease"/>
</dbReference>
<feature type="transmembrane region" description="Helical" evidence="12">
    <location>
        <begin position="171"/>
        <end position="194"/>
    </location>
</feature>
<evidence type="ECO:0000313" key="14">
    <source>
        <dbReference type="Proteomes" id="UP000252792"/>
    </source>
</evidence>
<dbReference type="RefSeq" id="WP_113917895.1">
    <property type="nucleotide sequence ID" value="NZ_QNSE01000013.1"/>
</dbReference>
<evidence type="ECO:0000256" key="2">
    <source>
        <dbReference type="ARBA" id="ARBA00007942"/>
    </source>
</evidence>
<comment type="subunit">
    <text evidence="3">The complex is composed of two ATP-binding proteins (LsrA), two transmembrane proteins (LsrC and LsrD) and a solute-binding protein (LsrB).</text>
</comment>
<comment type="caution">
    <text evidence="13">The sequence shown here is derived from an EMBL/GenBank/DDBJ whole genome shotgun (WGS) entry which is preliminary data.</text>
</comment>
<dbReference type="PANTHER" id="PTHR32196:SF71">
    <property type="entry name" value="AUTOINDUCER 2 IMPORT SYSTEM PERMEASE PROTEIN LSRD"/>
    <property type="match status" value="1"/>
</dbReference>
<evidence type="ECO:0000256" key="6">
    <source>
        <dbReference type="ARBA" id="ARBA00022519"/>
    </source>
</evidence>
<dbReference type="CDD" id="cd06579">
    <property type="entry name" value="TM_PBP1_transp_AraH_like"/>
    <property type="match status" value="1"/>
</dbReference>
<dbReference type="GO" id="GO:0022857">
    <property type="term" value="F:transmembrane transporter activity"/>
    <property type="evidence" value="ECO:0007669"/>
    <property type="project" value="InterPro"/>
</dbReference>
<organism evidence="13 14">
    <name type="scientific">Marinomonas rhizomae</name>
    <dbReference type="NCBI Taxonomy" id="491948"/>
    <lineage>
        <taxon>Bacteria</taxon>
        <taxon>Pseudomonadati</taxon>
        <taxon>Pseudomonadota</taxon>
        <taxon>Gammaproteobacteria</taxon>
        <taxon>Oceanospirillales</taxon>
        <taxon>Oceanospirillaceae</taxon>
        <taxon>Marinomonas</taxon>
    </lineage>
</organism>
<reference evidence="13 14" key="1">
    <citation type="submission" date="2018-06" db="EMBL/GenBank/DDBJ databases">
        <title>Genomic Encyclopedia of Type Strains, Phase III (KMG-III): the genomes of soil and plant-associated and newly described type strains.</title>
        <authorList>
            <person name="Whitman W."/>
        </authorList>
    </citation>
    <scope>NUCLEOTIDE SEQUENCE [LARGE SCALE GENOMIC DNA]</scope>
    <source>
        <strain evidence="13 14">CECT 7377</strain>
    </source>
</reference>
<evidence type="ECO:0000256" key="4">
    <source>
        <dbReference type="ARBA" id="ARBA00022448"/>
    </source>
</evidence>
<dbReference type="OrthoDB" id="5422926at2"/>
<keyword evidence="4" id="KW-0813">Transport</keyword>
<keyword evidence="6" id="KW-0997">Cell inner membrane</keyword>
<name>A0A366IZQ6_9GAMM</name>
<protein>
    <recommendedName>
        <fullName evidence="11">Autoinducer 2 import system permease protein LsrD</fullName>
    </recommendedName>
</protein>
<feature type="transmembrane region" description="Helical" evidence="12">
    <location>
        <begin position="104"/>
        <end position="126"/>
    </location>
</feature>